<evidence type="ECO:0000256" key="3">
    <source>
        <dbReference type="ARBA" id="ARBA00023295"/>
    </source>
</evidence>
<evidence type="ECO:0000256" key="2">
    <source>
        <dbReference type="ARBA" id="ARBA00022801"/>
    </source>
</evidence>
<name>A0A2U2BBU4_9BACT</name>
<dbReference type="Pfam" id="PF00703">
    <property type="entry name" value="Glyco_hydro_2"/>
    <property type="match status" value="1"/>
</dbReference>
<evidence type="ECO:0000313" key="9">
    <source>
        <dbReference type="EMBL" id="PWE00545.1"/>
    </source>
</evidence>
<protein>
    <submittedName>
        <fullName evidence="9">Beta-galactosidase</fullName>
    </submittedName>
</protein>
<dbReference type="Pfam" id="PF18565">
    <property type="entry name" value="Glyco_hydro2_C5"/>
    <property type="match status" value="1"/>
</dbReference>
<dbReference type="SUPFAM" id="SSF49785">
    <property type="entry name" value="Galactose-binding domain-like"/>
    <property type="match status" value="1"/>
</dbReference>
<evidence type="ECO:0000259" key="8">
    <source>
        <dbReference type="Pfam" id="PF18565"/>
    </source>
</evidence>
<dbReference type="Gene3D" id="2.60.120.260">
    <property type="entry name" value="Galactose-binding domain-like"/>
    <property type="match status" value="1"/>
</dbReference>
<dbReference type="InterPro" id="IPR051913">
    <property type="entry name" value="GH2_Domain-Containing"/>
</dbReference>
<dbReference type="Gene3D" id="2.60.40.10">
    <property type="entry name" value="Immunoglobulins"/>
    <property type="match status" value="2"/>
</dbReference>
<dbReference type="SUPFAM" id="SSF51445">
    <property type="entry name" value="(Trans)glycosidases"/>
    <property type="match status" value="1"/>
</dbReference>
<dbReference type="GO" id="GO:0004553">
    <property type="term" value="F:hydrolase activity, hydrolyzing O-glycosyl compounds"/>
    <property type="evidence" value="ECO:0007669"/>
    <property type="project" value="InterPro"/>
</dbReference>
<keyword evidence="10" id="KW-1185">Reference proteome</keyword>
<accession>A0A2U2BBU4</accession>
<feature type="coiled-coil region" evidence="4">
    <location>
        <begin position="859"/>
        <end position="893"/>
    </location>
</feature>
<proteinExistence type="inferred from homology"/>
<dbReference type="InterPro" id="IPR008979">
    <property type="entry name" value="Galactose-bd-like_sf"/>
</dbReference>
<evidence type="ECO:0000259" key="5">
    <source>
        <dbReference type="Pfam" id="PF00703"/>
    </source>
</evidence>
<dbReference type="InterPro" id="IPR006102">
    <property type="entry name" value="Ig-like_GH2"/>
</dbReference>
<dbReference type="InterPro" id="IPR040605">
    <property type="entry name" value="Glyco_hydro2_dom5"/>
</dbReference>
<comment type="caution">
    <text evidence="9">The sequence shown here is derived from an EMBL/GenBank/DDBJ whole genome shotgun (WGS) entry which is preliminary data.</text>
</comment>
<keyword evidence="2" id="KW-0378">Hydrolase</keyword>
<feature type="domain" description="Glycoside hydrolase family 2 immunoglobulin-like beta-sandwich" evidence="5">
    <location>
        <begin position="225"/>
        <end position="324"/>
    </location>
</feature>
<dbReference type="Proteomes" id="UP000244956">
    <property type="component" value="Unassembled WGS sequence"/>
</dbReference>
<evidence type="ECO:0000313" key="10">
    <source>
        <dbReference type="Proteomes" id="UP000244956"/>
    </source>
</evidence>
<dbReference type="InterPro" id="IPR006103">
    <property type="entry name" value="Glyco_hydro_2_cat"/>
</dbReference>
<evidence type="ECO:0000256" key="4">
    <source>
        <dbReference type="SAM" id="Coils"/>
    </source>
</evidence>
<organism evidence="9 10">
    <name type="scientific">Marinilabilia rubra</name>
    <dbReference type="NCBI Taxonomy" id="2162893"/>
    <lineage>
        <taxon>Bacteria</taxon>
        <taxon>Pseudomonadati</taxon>
        <taxon>Bacteroidota</taxon>
        <taxon>Bacteroidia</taxon>
        <taxon>Marinilabiliales</taxon>
        <taxon>Marinilabiliaceae</taxon>
        <taxon>Marinilabilia</taxon>
    </lineage>
</organism>
<evidence type="ECO:0000259" key="6">
    <source>
        <dbReference type="Pfam" id="PF02836"/>
    </source>
</evidence>
<dbReference type="Pfam" id="PF02836">
    <property type="entry name" value="Glyco_hydro_2_C"/>
    <property type="match status" value="1"/>
</dbReference>
<dbReference type="InterPro" id="IPR013783">
    <property type="entry name" value="Ig-like_fold"/>
</dbReference>
<keyword evidence="3" id="KW-0326">Glycosidase</keyword>
<dbReference type="PANTHER" id="PTHR42732:SF1">
    <property type="entry name" value="BETA-MANNOSIDASE"/>
    <property type="match status" value="1"/>
</dbReference>
<feature type="domain" description="Glycoside hydrolase family 2 catalytic" evidence="6">
    <location>
        <begin position="332"/>
        <end position="457"/>
    </location>
</feature>
<keyword evidence="4" id="KW-0175">Coiled coil</keyword>
<dbReference type="SUPFAM" id="SSF49303">
    <property type="entry name" value="beta-Galactosidase/glucuronidase domain"/>
    <property type="match status" value="1"/>
</dbReference>
<evidence type="ECO:0000256" key="1">
    <source>
        <dbReference type="ARBA" id="ARBA00007401"/>
    </source>
</evidence>
<dbReference type="PANTHER" id="PTHR42732">
    <property type="entry name" value="BETA-GALACTOSIDASE"/>
    <property type="match status" value="1"/>
</dbReference>
<dbReference type="RefSeq" id="WP_109263584.1">
    <property type="nucleotide sequence ID" value="NZ_QEWP01000003.1"/>
</dbReference>
<dbReference type="GO" id="GO:0005975">
    <property type="term" value="P:carbohydrate metabolic process"/>
    <property type="evidence" value="ECO:0007669"/>
    <property type="project" value="InterPro"/>
</dbReference>
<comment type="similarity">
    <text evidence="1">Belongs to the glycosyl hydrolase 2 family.</text>
</comment>
<dbReference type="InterPro" id="IPR017853">
    <property type="entry name" value="GH"/>
</dbReference>
<dbReference type="InterPro" id="IPR006104">
    <property type="entry name" value="Glyco_hydro_2_N"/>
</dbReference>
<evidence type="ECO:0000259" key="7">
    <source>
        <dbReference type="Pfam" id="PF02837"/>
    </source>
</evidence>
<feature type="domain" description="Glycosyl hydrolases family 2 sugar binding" evidence="7">
    <location>
        <begin position="91"/>
        <end position="198"/>
    </location>
</feature>
<dbReference type="Gene3D" id="3.20.20.80">
    <property type="entry name" value="Glycosidases"/>
    <property type="match status" value="1"/>
</dbReference>
<dbReference type="AlphaFoldDB" id="A0A2U2BBU4"/>
<reference evidence="9 10" key="1">
    <citation type="submission" date="2018-05" db="EMBL/GenBank/DDBJ databases">
        <title>Marinilabilia rubrum sp. nov., isolated from saltern sediment.</title>
        <authorList>
            <person name="Zhang R."/>
        </authorList>
    </citation>
    <scope>NUCLEOTIDE SEQUENCE [LARGE SCALE GENOMIC DNA]</scope>
    <source>
        <strain evidence="9 10">WTE16</strain>
    </source>
</reference>
<dbReference type="EMBL" id="QEWP01000003">
    <property type="protein sequence ID" value="PWE00545.1"/>
    <property type="molecule type" value="Genomic_DNA"/>
</dbReference>
<sequence length="900" mass="103045">MKPTHKHYLIYTYFLLWILIPSQIKAQKPEFSTAGFYQLEETGREVYSMNIAWRFFKGDVGDAWKKDFNDKDWPIVSVPHGIELLPPEASGCVNYQGEVWYRKHFKVPENLDSKKLFLHFEGIMGKSKIWINGHLVKNHFGGYLPVIADISEHVNHRGENVIAVWADNSDDPSYPPGKPQNMLDFAYLGGIYRDCWLVSHNKVHITHPNHENIVAGGGLLVSYKDVSEQSATVHLQLNVKNEQDQTFRGYVEYVLTSPDGKKTSLQSDLLKLRPGKSGTTTDFFNVQSPALWSPDHPNLCNLEIRIKNQNNEVLDGYRQRIGIRSIEFKGEKGLWINGKPYNKPLIGANRHQDFAVIGNAVPNSLHWRDAKKLKDAGLKVIRNAHYPQDPAFMNACDELGLFVIVNTPGWQFWNEEPVFEERVYSDIRNMVRRDRNHASIFLWEPILNETWYPADFALNTKNIVWEEFPYPNSTSACDAEARGSEHFDVLFSHPGIGDKNWAIEHTDPNKNYFTREWGDNVDDWSSHNSPSRVSRNWGEVPMLIQAQHYANPDYQYTSYNTLYKTSRQHIGGCLWHSFDHQRGYHPDPFYGGLMDAFRQPKYSYLMFQAQRPTEKQSGIPAETGPMVHIAHEMTPFSPSDVTVYSNCEEVRLTVFEGGKQYSWQKDPDRPGMPSPIITFENVYDFMADKALSRDRKGHEVWMLAEGIVDGEVVATHKVAPARRPEKIILRADSEEVPLIANGSDKMVIVAEVTDNNGRVKHLNNYHISFEIEGEGRLVASEETLTNPSPVRWGSAPVIVESTHNPGQFTIRASVLFEGQQKPTSAELTINTQKPEIEQIFSPQEASLIKTVLTPEHKKTPSQSQDLKELKNKVDKLQKKLNKYKLREVEDQQEAFGEKRN</sequence>
<gene>
    <name evidence="9" type="ORF">DDZ16_05525</name>
</gene>
<dbReference type="InterPro" id="IPR036156">
    <property type="entry name" value="Beta-gal/glucu_dom_sf"/>
</dbReference>
<feature type="domain" description="Glycoside hydrolase family 2" evidence="8">
    <location>
        <begin position="730"/>
        <end position="813"/>
    </location>
</feature>
<dbReference type="Pfam" id="PF02837">
    <property type="entry name" value="Glyco_hydro_2_N"/>
    <property type="match status" value="1"/>
</dbReference>
<dbReference type="OrthoDB" id="9801077at2"/>